<protein>
    <submittedName>
        <fullName evidence="1">Uncharacterized protein</fullName>
    </submittedName>
</protein>
<evidence type="ECO:0000313" key="2">
    <source>
        <dbReference type="Proteomes" id="UP000067626"/>
    </source>
</evidence>
<accession>A0A0K1EJC7</accession>
<dbReference type="STRING" id="52.CMC5_051220"/>
<evidence type="ECO:0000313" key="1">
    <source>
        <dbReference type="EMBL" id="AKT40965.1"/>
    </source>
</evidence>
<reference evidence="1 2" key="1">
    <citation type="submission" date="2015-07" db="EMBL/GenBank/DDBJ databases">
        <title>Genome analysis of myxobacterium Chondromyces crocatus Cm c5 reveals a high potential for natural compound synthesis and the genetic basis for the loss of fruiting body formation.</title>
        <authorList>
            <person name="Zaburannyi N."/>
            <person name="Bunk B."/>
            <person name="Maier J."/>
            <person name="Overmann J."/>
            <person name="Mueller R."/>
        </authorList>
    </citation>
    <scope>NUCLEOTIDE SEQUENCE [LARGE SCALE GENOMIC DNA]</scope>
    <source>
        <strain evidence="1 2">Cm c5</strain>
    </source>
</reference>
<dbReference type="KEGG" id="ccro:CMC5_051220"/>
<organism evidence="1 2">
    <name type="scientific">Chondromyces crocatus</name>
    <dbReference type="NCBI Taxonomy" id="52"/>
    <lineage>
        <taxon>Bacteria</taxon>
        <taxon>Pseudomonadati</taxon>
        <taxon>Myxococcota</taxon>
        <taxon>Polyangia</taxon>
        <taxon>Polyangiales</taxon>
        <taxon>Polyangiaceae</taxon>
        <taxon>Chondromyces</taxon>
    </lineage>
</organism>
<gene>
    <name evidence="1" type="ORF">CMC5_051220</name>
</gene>
<keyword evidence="2" id="KW-1185">Reference proteome</keyword>
<sequence length="850" mass="94046">MLRDNVGPVMTLYELSIDEALVREAERIASLEGRGYPTLVMRWESRLFDQPWTTTLVLDYLIALPPLIVGQASFNEVRIAAFTGGAGTKFMYFGTEMSASVPRVAPEMENTVAPSGRYQEYRLDEQSCPVPYLKLIQVSPRIYGNGLQDYYSPPIKIERYDAVPGPDLLADFFPSLVAKLDPVKGSVLTDVAQGFWTGSRYVGTTAIAILRQGKVVGLLKRAGKVDKDPVPPEVKRRDPRLDVLREWVAIDIGAASTVVALRGERSQTELVRIGAVRPLEVAADNENPSEVSFETLSRVTKAWRERVIQPLTRWSDVVVGHAAKAARSRKSPEQASRAVSTITALPLLRERVERKESFRLRGSSDPETVENLRKPAPPIIDEDGIGAHDPFDPLELYAYYIGLNVNHRTRGLHTRYAITMPTGWSAERRTSVLVAFRRGLYRSLPAGLCEYHDLKDFLVADAGPSALAFAAHAFRVFGIQPKDGPVAFCAIDAGASETGVLLGNLRAGKVDERADGHDRVIEYLDPSAISWLGGERLLHRLAYRVYAATPRMQEARIVFERPLDEPENDIPEDLLAPSPEARANVVFLKDYLRPLLEQSMKAKLAETVHLMSASGELVEMTLPVDRGSLGAALEDWFLQGIQHIKEALAAGITKIGREPEPYQGLRVFIGGRLGMHPLFLELLEETLPQGVHIHKFKEPDKVNVTAPTAKTSTALGVLTLKFDRLGAMLRAEKRENFRYRVGRARHGQLYDVLDPQSDYDEWRDLGNCTKPDVDILFLAAEDDGEVAADDPRVSRAACSLGPSAIGQRLYLRAVGPTRVELSVSAPGDEPQKGAPCWAIELKTSVVDRIS</sequence>
<name>A0A0K1EJC7_CHOCO</name>
<dbReference type="PATRIC" id="fig|52.7.peg.5666"/>
<proteinExistence type="predicted"/>
<dbReference type="Proteomes" id="UP000067626">
    <property type="component" value="Chromosome"/>
</dbReference>
<dbReference type="AlphaFoldDB" id="A0A0K1EJC7"/>
<dbReference type="EMBL" id="CP012159">
    <property type="protein sequence ID" value="AKT40965.1"/>
    <property type="molecule type" value="Genomic_DNA"/>
</dbReference>